<dbReference type="GO" id="GO:0006310">
    <property type="term" value="P:DNA recombination"/>
    <property type="evidence" value="ECO:0007669"/>
    <property type="project" value="InterPro"/>
</dbReference>
<evidence type="ECO:0000259" key="10">
    <source>
        <dbReference type="Pfam" id="PF17768"/>
    </source>
</evidence>
<dbReference type="InterPro" id="IPR041122">
    <property type="entry name" value="RecJ_OB"/>
</dbReference>
<feature type="coiled-coil region" evidence="6">
    <location>
        <begin position="300"/>
        <end position="327"/>
    </location>
</feature>
<evidence type="ECO:0000256" key="5">
    <source>
        <dbReference type="ARBA" id="ARBA00022839"/>
    </source>
</evidence>
<dbReference type="PANTHER" id="PTHR30255">
    <property type="entry name" value="SINGLE-STRANDED-DNA-SPECIFIC EXONUCLEASE RECJ"/>
    <property type="match status" value="1"/>
</dbReference>
<evidence type="ECO:0000256" key="6">
    <source>
        <dbReference type="SAM" id="Coils"/>
    </source>
</evidence>
<proteinExistence type="inferred from homology"/>
<dbReference type="InterPro" id="IPR001667">
    <property type="entry name" value="DDH_dom"/>
</dbReference>
<keyword evidence="3" id="KW-0540">Nuclease</keyword>
<dbReference type="Pfam" id="PF10141">
    <property type="entry name" value="ssDNA-exonuc_C"/>
    <property type="match status" value="1"/>
</dbReference>
<comment type="similarity">
    <text evidence="1">Belongs to the RecJ family.</text>
</comment>
<dbReference type="AlphaFoldDB" id="A0A679FUR7"/>
<gene>
    <name evidence="11" type="primary">recJ</name>
    <name evidence="11" type="ORF">GsuE55_02940</name>
</gene>
<dbReference type="InterPro" id="IPR018779">
    <property type="entry name" value="RecJ_C"/>
</dbReference>
<dbReference type="InterPro" id="IPR038763">
    <property type="entry name" value="DHH_sf"/>
</dbReference>
<dbReference type="Gene3D" id="3.90.1640.30">
    <property type="match status" value="1"/>
</dbReference>
<keyword evidence="5 11" id="KW-0269">Exonuclease</keyword>
<evidence type="ECO:0000313" key="12">
    <source>
        <dbReference type="Proteomes" id="UP000501421"/>
    </source>
</evidence>
<feature type="domain" description="DHHA1" evidence="8">
    <location>
        <begin position="346"/>
        <end position="441"/>
    </location>
</feature>
<protein>
    <recommendedName>
        <fullName evidence="2">Single-stranded-DNA-specific exonuclease RecJ</fullName>
    </recommendedName>
</protein>
<dbReference type="Gene3D" id="3.10.310.30">
    <property type="match status" value="1"/>
</dbReference>
<evidence type="ECO:0000256" key="1">
    <source>
        <dbReference type="ARBA" id="ARBA00005915"/>
    </source>
</evidence>
<evidence type="ECO:0000256" key="4">
    <source>
        <dbReference type="ARBA" id="ARBA00022801"/>
    </source>
</evidence>
<feature type="domain" description="RecJ OB" evidence="10">
    <location>
        <begin position="455"/>
        <end position="561"/>
    </location>
</feature>
<reference evidence="12" key="1">
    <citation type="journal article" date="2020" name="Microbiol. Resour. Announc.">
        <title>Complete Genome Sequence of Geobacillus sp. Strain E55-1, Isolated from Mine Geyser in Japan.</title>
        <authorList>
            <person name="Miyazaki K."/>
            <person name="Hase E."/>
            <person name="Tokito N."/>
        </authorList>
    </citation>
    <scope>NUCLEOTIDE SEQUENCE [LARGE SCALE GENOMIC DNA]</scope>
    <source>
        <strain evidence="12">E55-1</strain>
    </source>
</reference>
<evidence type="ECO:0000313" key="11">
    <source>
        <dbReference type="EMBL" id="BBW95461.1"/>
    </source>
</evidence>
<keyword evidence="12" id="KW-1185">Reference proteome</keyword>
<keyword evidence="4" id="KW-0378">Hydrolase</keyword>
<dbReference type="GO" id="GO:0008409">
    <property type="term" value="F:5'-3' exonuclease activity"/>
    <property type="evidence" value="ECO:0007669"/>
    <property type="project" value="InterPro"/>
</dbReference>
<feature type="domain" description="Single-stranded-DNA-specific exonuclease RecJ C-terminal" evidence="9">
    <location>
        <begin position="568"/>
        <end position="769"/>
    </location>
</feature>
<dbReference type="SUPFAM" id="SSF64182">
    <property type="entry name" value="DHH phosphoesterases"/>
    <property type="match status" value="1"/>
</dbReference>
<dbReference type="RefSeq" id="WP_061912359.1">
    <property type="nucleotide sequence ID" value="NZ_AP022557.1"/>
</dbReference>
<evidence type="ECO:0000256" key="3">
    <source>
        <dbReference type="ARBA" id="ARBA00022722"/>
    </source>
</evidence>
<dbReference type="Proteomes" id="UP000501421">
    <property type="component" value="Chromosome"/>
</dbReference>
<organism evidence="11 12">
    <name type="scientific">Geobacillus subterraneus</name>
    <dbReference type="NCBI Taxonomy" id="129338"/>
    <lineage>
        <taxon>Bacteria</taxon>
        <taxon>Bacillati</taxon>
        <taxon>Bacillota</taxon>
        <taxon>Bacilli</taxon>
        <taxon>Bacillales</taxon>
        <taxon>Anoxybacillaceae</taxon>
        <taxon>Geobacillus</taxon>
    </lineage>
</organism>
<evidence type="ECO:0000259" key="8">
    <source>
        <dbReference type="Pfam" id="PF02272"/>
    </source>
</evidence>
<evidence type="ECO:0000256" key="2">
    <source>
        <dbReference type="ARBA" id="ARBA00019841"/>
    </source>
</evidence>
<evidence type="ECO:0000259" key="7">
    <source>
        <dbReference type="Pfam" id="PF01368"/>
    </source>
</evidence>
<dbReference type="EMBL" id="AP022557">
    <property type="protein sequence ID" value="BBW95461.1"/>
    <property type="molecule type" value="Genomic_DNA"/>
</dbReference>
<dbReference type="Pfam" id="PF17768">
    <property type="entry name" value="RecJ_OB"/>
    <property type="match status" value="1"/>
</dbReference>
<dbReference type="PANTHER" id="PTHR30255:SF2">
    <property type="entry name" value="SINGLE-STRANDED-DNA-SPECIFIC EXONUCLEASE RECJ"/>
    <property type="match status" value="1"/>
</dbReference>
<name>A0A679FUR7_9BACL</name>
<dbReference type="InterPro" id="IPR004610">
    <property type="entry name" value="RecJ"/>
</dbReference>
<feature type="domain" description="DDH" evidence="7">
    <location>
        <begin position="82"/>
        <end position="226"/>
    </location>
</feature>
<dbReference type="GO" id="GO:0006281">
    <property type="term" value="P:DNA repair"/>
    <property type="evidence" value="ECO:0007669"/>
    <property type="project" value="InterPro"/>
</dbReference>
<dbReference type="GO" id="GO:0003676">
    <property type="term" value="F:nucleic acid binding"/>
    <property type="evidence" value="ECO:0007669"/>
    <property type="project" value="InterPro"/>
</dbReference>
<dbReference type="Pfam" id="PF02272">
    <property type="entry name" value="DHHA1"/>
    <property type="match status" value="1"/>
</dbReference>
<keyword evidence="6" id="KW-0175">Coiled coil</keyword>
<sequence>MLQAKTRWEVERPDEQAVRRLAEEAGIEPLLARLLVRRGVRTAAEAEAFLRPVGQPFHDPFLLHGMERAVRRLERAIHHGERVLVYGDYDADGVCSTSVMVSALQEAGAAVEFYIPNRFTEGYGPNLAAFRAAKERGVSVIVTVDNGIAALKEVAAAREWGLDVIVTDHHEPGPSLPEAYAIIHPKHPGSTYPFHSLAGVGVAFKVAHALLGRVPRHLLDLVAIGTIADLVPLVGENRLLAAQGLAVLRETTRIGLRALFQQCRIQPSQIDEQTVGFAIAPRLNAVGRLGGADPAVALLMTDDEDEAMQLAAEMDERNRERQQLVAQIADEAADMVRRQYPPEQHRVLVVAGEGWNPGVVGIVASKLVEQFYRPAVVLSIDRDKGIAKGSARSIHGFDLFASLSKCRDMLPHFGGHPMAAGMTLALDDVERLRQRLNAIAAETLVEDDFIPPTFIDAVCSVEELTLSAARSFERLAPFGVGNPRPLLLIEEAAVETMRRVGANGAHMKAVFSQQQAAIDVIGFGLGPLCEEIAPGTCVSAVGELLVNEWNGMAKPQLSLCDVSVNRWQLFDARGCRDVHSLLERLPEEKRLLVAFRRQTETRPDLAPFCRELHFVMTEKEAEALPIDGRYVVLLDLPPRLDLLGALLGNGQPARIYAVFAQPEGQFFRTFPTRDHFKWFYAFLHKHRSFPLAERGGELARARGWTTETVHFMAEVFLELGFVREQNGVITLVRQPVKRDLTESRAYRRHRDELEAEHQLLYSTYEQLKRCLTEMIRSQTNEEASASWI</sequence>
<accession>A0A679FUR7</accession>
<dbReference type="InterPro" id="IPR051673">
    <property type="entry name" value="SSDNA_exonuclease_RecJ"/>
</dbReference>
<evidence type="ECO:0000259" key="9">
    <source>
        <dbReference type="Pfam" id="PF10141"/>
    </source>
</evidence>
<dbReference type="InterPro" id="IPR003156">
    <property type="entry name" value="DHHA1_dom"/>
</dbReference>
<dbReference type="Pfam" id="PF01368">
    <property type="entry name" value="DHH"/>
    <property type="match status" value="1"/>
</dbReference>
<dbReference type="NCBIfam" id="TIGR00644">
    <property type="entry name" value="recJ"/>
    <property type="match status" value="1"/>
</dbReference>